<dbReference type="Gene3D" id="1.10.510.10">
    <property type="entry name" value="Transferase(Phosphotransferase) domain 1"/>
    <property type="match status" value="1"/>
</dbReference>
<sequence length="90" mass="10981">MASSTLVLRLRMELASEMHQIIPALRKLNYYNRPDYSMIYEACLKLMKSLNVNFDDPYDWETDKDVEYIIRRRTRNPDYEEVEKFFNQMC</sequence>
<organism evidence="1 2">
    <name type="scientific">Ditylenchus dipsaci</name>
    <dbReference type="NCBI Taxonomy" id="166011"/>
    <lineage>
        <taxon>Eukaryota</taxon>
        <taxon>Metazoa</taxon>
        <taxon>Ecdysozoa</taxon>
        <taxon>Nematoda</taxon>
        <taxon>Chromadorea</taxon>
        <taxon>Rhabditida</taxon>
        <taxon>Tylenchina</taxon>
        <taxon>Tylenchomorpha</taxon>
        <taxon>Sphaerularioidea</taxon>
        <taxon>Anguinidae</taxon>
        <taxon>Anguininae</taxon>
        <taxon>Ditylenchus</taxon>
    </lineage>
</organism>
<dbReference type="WBParaSite" id="jg1604">
    <property type="protein sequence ID" value="jg1604"/>
    <property type="gene ID" value="jg1604"/>
</dbReference>
<dbReference type="SUPFAM" id="SSF56112">
    <property type="entry name" value="Protein kinase-like (PK-like)"/>
    <property type="match status" value="1"/>
</dbReference>
<dbReference type="AlphaFoldDB" id="A0A915D549"/>
<evidence type="ECO:0000313" key="1">
    <source>
        <dbReference type="Proteomes" id="UP000887574"/>
    </source>
</evidence>
<evidence type="ECO:0000313" key="2">
    <source>
        <dbReference type="WBParaSite" id="jg1604"/>
    </source>
</evidence>
<accession>A0A915D549</accession>
<protein>
    <submittedName>
        <fullName evidence="2">Uncharacterized protein</fullName>
    </submittedName>
</protein>
<dbReference type="InterPro" id="IPR011009">
    <property type="entry name" value="Kinase-like_dom_sf"/>
</dbReference>
<dbReference type="Proteomes" id="UP000887574">
    <property type="component" value="Unplaced"/>
</dbReference>
<reference evidence="2" key="1">
    <citation type="submission" date="2022-11" db="UniProtKB">
        <authorList>
            <consortium name="WormBaseParasite"/>
        </authorList>
    </citation>
    <scope>IDENTIFICATION</scope>
</reference>
<name>A0A915D549_9BILA</name>
<keyword evidence="1" id="KW-1185">Reference proteome</keyword>
<proteinExistence type="predicted"/>